<accession>N1ZNC0</accession>
<proteinExistence type="predicted"/>
<dbReference type="eggNOG" id="COG0438">
    <property type="taxonomic scope" value="Bacteria"/>
</dbReference>
<dbReference type="STRING" id="1235802.C823_05954"/>
<dbReference type="PATRIC" id="fig|1235802.3.peg.6289"/>
<protein>
    <recommendedName>
        <fullName evidence="3">Glycosyl transferase family 1 domain-containing protein</fullName>
    </recommendedName>
</protein>
<comment type="caution">
    <text evidence="1">The sequence shown here is derived from an EMBL/GenBank/DDBJ whole genome shotgun (WGS) entry which is preliminary data.</text>
</comment>
<organism evidence="1 2">
    <name type="scientific">Eubacterium plexicaudatum ASF492</name>
    <dbReference type="NCBI Taxonomy" id="1235802"/>
    <lineage>
        <taxon>Bacteria</taxon>
        <taxon>Bacillati</taxon>
        <taxon>Bacillota</taxon>
        <taxon>Clostridia</taxon>
        <taxon>Eubacteriales</taxon>
        <taxon>Eubacteriaceae</taxon>
        <taxon>Eubacterium</taxon>
    </lineage>
</organism>
<sequence length="378" mass="43483">MKKRFSVYVRNAQSGPACYYRIMQYVEELDKGRAGVVHSAWTKKEFGTNLNCPDGRKKKVLQGILYLRIVRRRFVSLLVDMLLYRPQVIVIQREVVPHILPPFFATLIRLIGKGADIIWDFDDDIFESGEISAAERKILLEQSKKIVVVSDYLKQLLPAEYQKKTIVLPTSEKCFLRESFSNLLKRRRKTYPDAVSLIWIGTSGNLKYLDPVMEELDAAAGRMKMEGKKQMKLMVVCNRSYKPPYRLRCLKMANIRWSRESAQACMKEAHIAIMPLEDTRFAQGKGGFKLVQCIASGMPVIASDVGYNKNVVDGRAGYLIPNGSSGGWERAVMELAGNMECWENCSRGAYAVYREKFYFMDNLMVWKRILIGRPERKW</sequence>
<dbReference type="SUPFAM" id="SSF53756">
    <property type="entry name" value="UDP-Glycosyltransferase/glycogen phosphorylase"/>
    <property type="match status" value="1"/>
</dbReference>
<dbReference type="Pfam" id="PF13692">
    <property type="entry name" value="Glyco_trans_1_4"/>
    <property type="match status" value="1"/>
</dbReference>
<evidence type="ECO:0000313" key="2">
    <source>
        <dbReference type="Proteomes" id="UP000012589"/>
    </source>
</evidence>
<dbReference type="Gene3D" id="3.40.50.2000">
    <property type="entry name" value="Glycogen Phosphorylase B"/>
    <property type="match status" value="1"/>
</dbReference>
<dbReference type="AlphaFoldDB" id="N1ZNC0"/>
<name>N1ZNC0_9FIRM</name>
<dbReference type="EMBL" id="AQFT01000207">
    <property type="protein sequence ID" value="EMZ17401.1"/>
    <property type="molecule type" value="Genomic_DNA"/>
</dbReference>
<dbReference type="HOGENOM" id="CLU_063678_0_0_9"/>
<dbReference type="Proteomes" id="UP000012589">
    <property type="component" value="Unassembled WGS sequence"/>
</dbReference>
<dbReference type="OrthoDB" id="9815351at2"/>
<evidence type="ECO:0008006" key="3">
    <source>
        <dbReference type="Google" id="ProtNLM"/>
    </source>
</evidence>
<gene>
    <name evidence="1" type="ORF">C823_05954</name>
</gene>
<keyword evidence="2" id="KW-1185">Reference proteome</keyword>
<evidence type="ECO:0000313" key="1">
    <source>
        <dbReference type="EMBL" id="EMZ17401.1"/>
    </source>
</evidence>
<reference evidence="1 2" key="1">
    <citation type="journal article" date="2014" name="Genome Announc.">
        <title>Draft genome sequences of the altered schaedler flora, a defined bacterial community from gnotobiotic mice.</title>
        <authorList>
            <person name="Wannemuehler M.J."/>
            <person name="Overstreet A.M."/>
            <person name="Ward D.V."/>
            <person name="Phillips G.J."/>
        </authorList>
    </citation>
    <scope>NUCLEOTIDE SEQUENCE [LARGE SCALE GENOMIC DNA]</scope>
    <source>
        <strain evidence="1 2">ASF492</strain>
    </source>
</reference>